<keyword evidence="4" id="KW-1185">Reference proteome</keyword>
<name>A0AAX4PLG3_9CHLO</name>
<keyword evidence="2" id="KW-1133">Transmembrane helix</keyword>
<feature type="compositionally biased region" description="Low complexity" evidence="1">
    <location>
        <begin position="1243"/>
        <end position="1254"/>
    </location>
</feature>
<proteinExistence type="predicted"/>
<dbReference type="InterPro" id="IPR039942">
    <property type="entry name" value="SBSPO"/>
</dbReference>
<evidence type="ECO:0000256" key="1">
    <source>
        <dbReference type="SAM" id="MobiDB-lite"/>
    </source>
</evidence>
<sequence length="1562" mass="170525">MICPFPNNYKVCSVADCNQPVDCEYEWRPEIPPVQMTGGSGKGTGSGNASLAEEMPEKRSLLDATVASGLGDCYLDKTTGQNVGCKVVHHTTSATIYGKSCPYEHGHKACNAEKCEQPVNCHGEWSTYEECFHDVDDDTNKRCRTYSVVQPALNGGEECKYEHGLKSCTVAGCGQPIDCEHEWTSYGPCTFHASSGKNKMCRQFNVTTMPDNNGEQCPYPGGYTQCTDQGCPQPVDCVGHWQEPEECFYDKEGHLNKRCRKYKVTVPAAHGGAQCQYEDGEADCGQEGCAQPSDCVFGWFSKPQPLGAPDGQDLGLSDCQISEGKSQQCTYVSILKGAENNGYACPFPHGYKQCTTNNCTQPVDCVGAWKSYESCKYLSSTHKSERCREYEITTQAFAGGAECPYEHGETACTMGGCSQPVDCKFELVNPTSCELHEDADGSVQVNRQCKTAKIVTPVAHNGLSCPYTDGEKVCTTEGCSQPVDCIGQWFEEEICKYSAFEHVNIKCSTYKITQQAKYGGAECPTKSGQKMCTKWGCAQPVDCVHSWEVVNNGTCIFDEEKMERKTCSRMVVDTPNSNHGKECPYAVGHEMCTKDTCKQPSACEGEWTEFNECHLDFGIKANKRCRKYKVTSPAVAGGPACPFTDGEEQCITGGCSQPVDCEYEWLSDGTCKYNDATKSNDICKTFSILTAPAHGGEKCPYVSGHRECAKEDCVQPIHCAGVWEEYDQCFHDEEADANKRCRTYSIIQQASNGGQQCVFEDGLKSCTTSGCGQPVDCEYDWTPYGTCEYYASSNSNKRCRQYNVTTVPDNNGQQCQHLNGYQQCTIGGCAQPVDCVGAWEEYDQCYYEAGDHSNKRCRLYKVSVEAKHGGAQCPHLNGDTQCDKNGCQQPVDCSGHMTDFTGQCAFDAEDGENKDCKTFVVDVEAAHGGKQCLHLGGEQVCSADVCDQPQKCAGSWGAFDLCAFDDETGENQKCRTYKIAFEAKDNGEACPHEDGETECVAEGCAQPVDCVGAFQAYGECQFDANEHENKRCRSYSISIEAANGGVQCPHEHGHVECNHTLCAQPVDCAGSFSDIGECFYSEGGDHQNKACKTYTVAIPAANGGTQCPHADGHESCSSSVCDQPVDCVGSFVKAPNCTLNANTEEWESCSTFRIQTPASHNGNQCAHVDYHEVCEPCAAEQVPVDCEYEWQETVTDECASAGHVKNCSVFTVTQEPNEYGEQCPHEAGYSLCKNEACPEDNNGSDGQDGSDGQSAGKGGVNGSADGSGDDKETSTASTTDALMYGGIALAALCCCCLPLAYYHRRKKQRQAALSQSVEGRKYSLLNYGNPNMVSMPVGANTTMMQNPFFGGESGARGGSLGGEVTFNSNPLGEQDYGAEGSGLEASTEVSGRGSVNEGFFNPMFVQEQHEEVVGSLQQNMYAMYDYIDSMCEQENESMAFGEIKKDMQEAMISWTQIEETLIDTEGQNLTTSVTTEDMEEKLKAIRQKLNKIEQSAFMCRDINTQEKSSLSNMINQARGKLRRVSTVGGAPNMNPRRKTTMPTEWRNIRMKLKTVKALRGDQ</sequence>
<gene>
    <name evidence="3" type="ORF">HKI87_15g80820</name>
</gene>
<evidence type="ECO:0000313" key="3">
    <source>
        <dbReference type="EMBL" id="WZN66515.1"/>
    </source>
</evidence>
<protein>
    <submittedName>
        <fullName evidence="3">Uncharacterized protein</fullName>
    </submittedName>
</protein>
<feature type="transmembrane region" description="Helical" evidence="2">
    <location>
        <begin position="1281"/>
        <end position="1302"/>
    </location>
</feature>
<organism evidence="3 4">
    <name type="scientific">Chloropicon roscoffensis</name>
    <dbReference type="NCBI Taxonomy" id="1461544"/>
    <lineage>
        <taxon>Eukaryota</taxon>
        <taxon>Viridiplantae</taxon>
        <taxon>Chlorophyta</taxon>
        <taxon>Chloropicophyceae</taxon>
        <taxon>Chloropicales</taxon>
        <taxon>Chloropicaceae</taxon>
        <taxon>Chloropicon</taxon>
    </lineage>
</organism>
<evidence type="ECO:0000313" key="4">
    <source>
        <dbReference type="Proteomes" id="UP001472866"/>
    </source>
</evidence>
<dbReference type="EMBL" id="CP151515">
    <property type="protein sequence ID" value="WZN66515.1"/>
    <property type="molecule type" value="Genomic_DNA"/>
</dbReference>
<feature type="region of interest" description="Disordered" evidence="1">
    <location>
        <begin position="1240"/>
        <end position="1275"/>
    </location>
</feature>
<keyword evidence="2" id="KW-0472">Membrane</keyword>
<reference evidence="3 4" key="1">
    <citation type="submission" date="2024-03" db="EMBL/GenBank/DDBJ databases">
        <title>Complete genome sequence of the green alga Chloropicon roscoffensis RCC1871.</title>
        <authorList>
            <person name="Lemieux C."/>
            <person name="Pombert J.-F."/>
            <person name="Otis C."/>
            <person name="Turmel M."/>
        </authorList>
    </citation>
    <scope>NUCLEOTIDE SEQUENCE [LARGE SCALE GENOMIC DNA]</scope>
    <source>
        <strain evidence="3 4">RCC1871</strain>
    </source>
</reference>
<keyword evidence="2" id="KW-0812">Transmembrane</keyword>
<evidence type="ECO:0000256" key="2">
    <source>
        <dbReference type="SAM" id="Phobius"/>
    </source>
</evidence>
<dbReference type="Proteomes" id="UP001472866">
    <property type="component" value="Chromosome 15"/>
</dbReference>
<dbReference type="PANTHER" id="PTHR20920">
    <property type="entry name" value="RPE-SPONDIN"/>
    <property type="match status" value="1"/>
</dbReference>
<accession>A0AAX4PLG3</accession>
<dbReference type="PANTHER" id="PTHR20920:SF5">
    <property type="entry name" value="SMB DOMAIN-CONTAINING PROTEIN"/>
    <property type="match status" value="1"/>
</dbReference>